<dbReference type="InterPro" id="IPR015422">
    <property type="entry name" value="PyrdxlP-dep_Trfase_small"/>
</dbReference>
<dbReference type="NCBIfam" id="TIGR01141">
    <property type="entry name" value="hisC"/>
    <property type="match status" value="1"/>
</dbReference>
<keyword evidence="5 11" id="KW-0032">Aminotransferase</keyword>
<evidence type="ECO:0000259" key="12">
    <source>
        <dbReference type="Pfam" id="PF00155"/>
    </source>
</evidence>
<dbReference type="RefSeq" id="WP_006584180.1">
    <property type="nucleotide sequence ID" value="NZ_CM001377.1"/>
</dbReference>
<keyword evidence="9 11" id="KW-0368">Histidine biosynthesis</keyword>
<dbReference type="STRING" id="926567.TheveDRAFT_1567"/>
<feature type="domain" description="Aminotransferase class I/classII large" evidence="12">
    <location>
        <begin position="31"/>
        <end position="355"/>
    </location>
</feature>
<dbReference type="CDD" id="cd00609">
    <property type="entry name" value="AAT_like"/>
    <property type="match status" value="1"/>
</dbReference>
<organism evidence="13 14">
    <name type="scientific">Thermanaerovibrio velox DSM 12556</name>
    <dbReference type="NCBI Taxonomy" id="926567"/>
    <lineage>
        <taxon>Bacteria</taxon>
        <taxon>Thermotogati</taxon>
        <taxon>Synergistota</taxon>
        <taxon>Synergistia</taxon>
        <taxon>Synergistales</taxon>
        <taxon>Synergistaceae</taxon>
        <taxon>Thermanaerovibrio</taxon>
    </lineage>
</organism>
<dbReference type="GO" id="GO:0000105">
    <property type="term" value="P:L-histidine biosynthetic process"/>
    <property type="evidence" value="ECO:0007669"/>
    <property type="project" value="UniProtKB-UniRule"/>
</dbReference>
<keyword evidence="6 11" id="KW-0028">Amino-acid biosynthesis</keyword>
<evidence type="ECO:0000256" key="3">
    <source>
        <dbReference type="ARBA" id="ARBA00007970"/>
    </source>
</evidence>
<dbReference type="GO" id="GO:0030170">
    <property type="term" value="F:pyridoxal phosphate binding"/>
    <property type="evidence" value="ECO:0007669"/>
    <property type="project" value="InterPro"/>
</dbReference>
<accession>H0UPX6</accession>
<dbReference type="Gene3D" id="3.90.1150.10">
    <property type="entry name" value="Aspartate Aminotransferase, domain 1"/>
    <property type="match status" value="1"/>
</dbReference>
<dbReference type="PROSITE" id="PS00599">
    <property type="entry name" value="AA_TRANSFER_CLASS_2"/>
    <property type="match status" value="1"/>
</dbReference>
<comment type="cofactor">
    <cofactor evidence="1 11">
        <name>pyridoxal 5'-phosphate</name>
        <dbReference type="ChEBI" id="CHEBI:597326"/>
    </cofactor>
</comment>
<dbReference type="InterPro" id="IPR050106">
    <property type="entry name" value="HistidinolP_aminotransfase"/>
</dbReference>
<dbReference type="InterPro" id="IPR004839">
    <property type="entry name" value="Aminotransferase_I/II_large"/>
</dbReference>
<gene>
    <name evidence="11" type="primary">hisC</name>
    <name evidence="13" type="ORF">TheveDRAFT_1567</name>
</gene>
<feature type="modified residue" description="N6-(pyridoxal phosphate)lysine" evidence="11">
    <location>
        <position position="225"/>
    </location>
</feature>
<evidence type="ECO:0000256" key="4">
    <source>
        <dbReference type="ARBA" id="ARBA00011738"/>
    </source>
</evidence>
<evidence type="ECO:0000256" key="11">
    <source>
        <dbReference type="HAMAP-Rule" id="MF_01023"/>
    </source>
</evidence>
<dbReference type="AlphaFoldDB" id="H0UPX6"/>
<evidence type="ECO:0000313" key="14">
    <source>
        <dbReference type="Proteomes" id="UP000005730"/>
    </source>
</evidence>
<comment type="similarity">
    <text evidence="3 11">Belongs to the class-II pyridoxal-phosphate-dependent aminotransferase family. Histidinol-phosphate aminotransferase subfamily.</text>
</comment>
<evidence type="ECO:0000256" key="10">
    <source>
        <dbReference type="ARBA" id="ARBA00047481"/>
    </source>
</evidence>
<name>H0UPX6_9BACT</name>
<dbReference type="SUPFAM" id="SSF53383">
    <property type="entry name" value="PLP-dependent transferases"/>
    <property type="match status" value="1"/>
</dbReference>
<dbReference type="HAMAP" id="MF_01023">
    <property type="entry name" value="HisC_aminotrans_2"/>
    <property type="match status" value="1"/>
</dbReference>
<reference evidence="13 14" key="1">
    <citation type="submission" date="2011-10" db="EMBL/GenBank/DDBJ databases">
        <title>The Noncontiguous Finished genome of Thermanaerovibrio velox DSM 12556.</title>
        <authorList>
            <consortium name="US DOE Joint Genome Institute (JGI-PGF)"/>
            <person name="Lucas S."/>
            <person name="Copeland A."/>
            <person name="Lapidus A."/>
            <person name="Glavina del Rio T."/>
            <person name="Dalin E."/>
            <person name="Tice H."/>
            <person name="Bruce D."/>
            <person name="Goodwin L."/>
            <person name="Pitluck S."/>
            <person name="Peters L."/>
            <person name="Mikhailova N."/>
            <person name="Teshima H."/>
            <person name="Kyrpides N."/>
            <person name="Mavromatis K."/>
            <person name="Ivanova N."/>
            <person name="Markowitz V."/>
            <person name="Cheng J.-F."/>
            <person name="Hugenholtz P."/>
            <person name="Woyke T."/>
            <person name="Wu D."/>
            <person name="Spring S."/>
            <person name="Brambilla E.-M."/>
            <person name="Klenk H.-P."/>
            <person name="Eisen J.A."/>
        </authorList>
    </citation>
    <scope>NUCLEOTIDE SEQUENCE [LARGE SCALE GENOMIC DNA]</scope>
    <source>
        <strain evidence="13 14">DSM 12556</strain>
    </source>
</reference>
<dbReference type="Proteomes" id="UP000005730">
    <property type="component" value="Chromosome"/>
</dbReference>
<dbReference type="HOGENOM" id="CLU_017584_3_3_0"/>
<dbReference type="eggNOG" id="COG0079">
    <property type="taxonomic scope" value="Bacteria"/>
</dbReference>
<dbReference type="EC" id="2.6.1.9" evidence="11"/>
<evidence type="ECO:0000256" key="8">
    <source>
        <dbReference type="ARBA" id="ARBA00022898"/>
    </source>
</evidence>
<keyword evidence="7 11" id="KW-0808">Transferase</keyword>
<evidence type="ECO:0000256" key="1">
    <source>
        <dbReference type="ARBA" id="ARBA00001933"/>
    </source>
</evidence>
<proteinExistence type="inferred from homology"/>
<evidence type="ECO:0000256" key="9">
    <source>
        <dbReference type="ARBA" id="ARBA00023102"/>
    </source>
</evidence>
<dbReference type="EMBL" id="CM001377">
    <property type="protein sequence ID" value="EHM10685.1"/>
    <property type="molecule type" value="Genomic_DNA"/>
</dbReference>
<dbReference type="InterPro" id="IPR005861">
    <property type="entry name" value="HisP_aminotrans"/>
</dbReference>
<evidence type="ECO:0000313" key="13">
    <source>
        <dbReference type="EMBL" id="EHM10685.1"/>
    </source>
</evidence>
<keyword evidence="14" id="KW-1185">Reference proteome</keyword>
<protein>
    <recommendedName>
        <fullName evidence="11">Histidinol-phosphate aminotransferase</fullName>
        <ecNumber evidence="11">2.6.1.9</ecNumber>
    </recommendedName>
    <alternativeName>
        <fullName evidence="11">Imidazole acetol-phosphate transaminase</fullName>
    </alternativeName>
</protein>
<evidence type="ECO:0000256" key="2">
    <source>
        <dbReference type="ARBA" id="ARBA00005011"/>
    </source>
</evidence>
<dbReference type="GO" id="GO:0004400">
    <property type="term" value="F:histidinol-phosphate transaminase activity"/>
    <property type="evidence" value="ECO:0007669"/>
    <property type="project" value="UniProtKB-UniRule"/>
</dbReference>
<comment type="pathway">
    <text evidence="2 11">Amino-acid biosynthesis; L-histidine biosynthesis; L-histidine from 5-phospho-alpha-D-ribose 1-diphosphate: step 7/9.</text>
</comment>
<dbReference type="InterPro" id="IPR015424">
    <property type="entry name" value="PyrdxlP-dep_Trfase"/>
</dbReference>
<dbReference type="UniPathway" id="UPA00031">
    <property type="reaction ID" value="UER00012"/>
</dbReference>
<sequence>MTVVPKRSLMSLEPYDPGPLPRDLAASLGRPVIPLNANESPYGHSPSAEDRILKVLREGLNRYPDPLARELRGALSRHWGLPEDCFLVDNGLDGVITLLGITFLEEGDEVLHGGVTFSVYRSLAGRLGARSVEVPMRGDWSLDLKGFAERITPRTKLVFLCNPNNPTGTVFSHGELQEFLEKVPPGVLVVCDEAYGDFADLPDFPRTAEMIAQRDNLVMLRTFSKAYGLAGLRVGYIAGSKRVISHMRRAKEPYSVNALALAGALGALEDMGFLRSVVERVIREREELQGGLSALGVSFVRSYGNFVFLLFGASSDRVFHGLVERGIMVRHYGPLGAVRVTVGRPEENRAFLDALKEVLLEVRLG</sequence>
<evidence type="ECO:0000256" key="5">
    <source>
        <dbReference type="ARBA" id="ARBA00022576"/>
    </source>
</evidence>
<comment type="subunit">
    <text evidence="4 11">Homodimer.</text>
</comment>
<dbReference type="Gene3D" id="3.40.640.10">
    <property type="entry name" value="Type I PLP-dependent aspartate aminotransferase-like (Major domain)"/>
    <property type="match status" value="1"/>
</dbReference>
<evidence type="ECO:0000256" key="7">
    <source>
        <dbReference type="ARBA" id="ARBA00022679"/>
    </source>
</evidence>
<dbReference type="Pfam" id="PF00155">
    <property type="entry name" value="Aminotran_1_2"/>
    <property type="match status" value="1"/>
</dbReference>
<dbReference type="PANTHER" id="PTHR43643:SF6">
    <property type="entry name" value="HISTIDINOL-PHOSPHATE AMINOTRANSFERASE"/>
    <property type="match status" value="1"/>
</dbReference>
<dbReference type="InterPro" id="IPR001917">
    <property type="entry name" value="Aminotrans_II_pyridoxalP_BS"/>
</dbReference>
<dbReference type="PANTHER" id="PTHR43643">
    <property type="entry name" value="HISTIDINOL-PHOSPHATE AMINOTRANSFERASE 2"/>
    <property type="match status" value="1"/>
</dbReference>
<evidence type="ECO:0000256" key="6">
    <source>
        <dbReference type="ARBA" id="ARBA00022605"/>
    </source>
</evidence>
<dbReference type="InterPro" id="IPR015421">
    <property type="entry name" value="PyrdxlP-dep_Trfase_major"/>
</dbReference>
<keyword evidence="8 11" id="KW-0663">Pyridoxal phosphate</keyword>
<comment type="catalytic activity">
    <reaction evidence="10 11">
        <text>L-histidinol phosphate + 2-oxoglutarate = 3-(imidazol-4-yl)-2-oxopropyl phosphate + L-glutamate</text>
        <dbReference type="Rhea" id="RHEA:23744"/>
        <dbReference type="ChEBI" id="CHEBI:16810"/>
        <dbReference type="ChEBI" id="CHEBI:29985"/>
        <dbReference type="ChEBI" id="CHEBI:57766"/>
        <dbReference type="ChEBI" id="CHEBI:57980"/>
        <dbReference type="EC" id="2.6.1.9"/>
    </reaction>
</comment>